<dbReference type="RefSeq" id="WP_040373135.1">
    <property type="nucleotide sequence ID" value="NZ_CP068053.1"/>
</dbReference>
<dbReference type="Gene3D" id="6.10.340.10">
    <property type="match status" value="1"/>
</dbReference>
<feature type="domain" description="HAMP" evidence="9">
    <location>
        <begin position="340"/>
        <end position="394"/>
    </location>
</feature>
<gene>
    <name evidence="10" type="ORF">I6J18_01955</name>
</gene>
<dbReference type="Gene3D" id="1.10.287.950">
    <property type="entry name" value="Methyl-accepting chemotaxis protein"/>
    <property type="match status" value="1"/>
</dbReference>
<organism evidence="10 11">
    <name type="scientific">Peribacillus psychrosaccharolyticus</name>
    <name type="common">Bacillus psychrosaccharolyticus</name>
    <dbReference type="NCBI Taxonomy" id="1407"/>
    <lineage>
        <taxon>Bacteria</taxon>
        <taxon>Bacillati</taxon>
        <taxon>Bacillota</taxon>
        <taxon>Bacilli</taxon>
        <taxon>Bacillales</taxon>
        <taxon>Bacillaceae</taxon>
        <taxon>Peribacillus</taxon>
    </lineage>
</organism>
<evidence type="ECO:0000313" key="11">
    <source>
        <dbReference type="Proteomes" id="UP000595254"/>
    </source>
</evidence>
<feature type="domain" description="Methyl-accepting transducer" evidence="8">
    <location>
        <begin position="413"/>
        <end position="663"/>
    </location>
</feature>
<dbReference type="AlphaFoldDB" id="A0A974NMN4"/>
<proteinExistence type="inferred from homology"/>
<keyword evidence="2" id="KW-1003">Cell membrane</keyword>
<dbReference type="InterPro" id="IPR004089">
    <property type="entry name" value="MCPsignal_dom"/>
</dbReference>
<dbReference type="SUPFAM" id="SSF58104">
    <property type="entry name" value="Methyl-accepting chemotaxis protein (MCP) signaling domain"/>
    <property type="match status" value="1"/>
</dbReference>
<evidence type="ECO:0000256" key="5">
    <source>
        <dbReference type="ARBA" id="ARBA00029447"/>
    </source>
</evidence>
<dbReference type="CDD" id="cd18774">
    <property type="entry name" value="PDC2_HK_sensor"/>
    <property type="match status" value="1"/>
</dbReference>
<keyword evidence="3" id="KW-0472">Membrane</keyword>
<comment type="similarity">
    <text evidence="5">Belongs to the methyl-accepting chemotaxis (MCP) protein family.</text>
</comment>
<dbReference type="SMART" id="SM00283">
    <property type="entry name" value="MA"/>
    <property type="match status" value="1"/>
</dbReference>
<name>A0A974NMN4_PERPY</name>
<evidence type="ECO:0000256" key="7">
    <source>
        <dbReference type="SAM" id="Coils"/>
    </source>
</evidence>
<evidence type="ECO:0000256" key="1">
    <source>
        <dbReference type="ARBA" id="ARBA00004236"/>
    </source>
</evidence>
<evidence type="ECO:0000259" key="9">
    <source>
        <dbReference type="PROSITE" id="PS50885"/>
    </source>
</evidence>
<reference evidence="10 11" key="1">
    <citation type="submission" date="2021-01" db="EMBL/GenBank/DDBJ databases">
        <title>FDA dAtabase for Regulatory Grade micrObial Sequences (FDA-ARGOS): Supporting development and validation of Infectious Disease Dx tests.</title>
        <authorList>
            <person name="Nelson B."/>
            <person name="Plummer A."/>
            <person name="Tallon L."/>
            <person name="Sadzewicz L."/>
            <person name="Zhao X."/>
            <person name="Boylan J."/>
            <person name="Ott S."/>
            <person name="Bowen H."/>
            <person name="Vavikolanu K."/>
            <person name="Mehta A."/>
            <person name="Aluvathingal J."/>
            <person name="Nadendla S."/>
            <person name="Myers T."/>
            <person name="Yan Y."/>
            <person name="Sichtig H."/>
        </authorList>
    </citation>
    <scope>NUCLEOTIDE SEQUENCE [LARGE SCALE GENOMIC DNA]</scope>
    <source>
        <strain evidence="10 11">FDAARGOS_1161</strain>
    </source>
</reference>
<evidence type="ECO:0000256" key="6">
    <source>
        <dbReference type="PROSITE-ProRule" id="PRU00284"/>
    </source>
</evidence>
<dbReference type="PANTHER" id="PTHR32089:SF112">
    <property type="entry name" value="LYSOZYME-LIKE PROTEIN-RELATED"/>
    <property type="match status" value="1"/>
</dbReference>
<accession>A0A974NMN4</accession>
<evidence type="ECO:0000256" key="3">
    <source>
        <dbReference type="ARBA" id="ARBA00023136"/>
    </source>
</evidence>
<evidence type="ECO:0000256" key="2">
    <source>
        <dbReference type="ARBA" id="ARBA00022475"/>
    </source>
</evidence>
<dbReference type="PROSITE" id="PS50885">
    <property type="entry name" value="HAMP"/>
    <property type="match status" value="1"/>
</dbReference>
<dbReference type="SMART" id="SM00304">
    <property type="entry name" value="HAMP"/>
    <property type="match status" value="1"/>
</dbReference>
<dbReference type="Pfam" id="PF22673">
    <property type="entry name" value="MCP-like_PDC_1"/>
    <property type="match status" value="1"/>
</dbReference>
<dbReference type="KEGG" id="ppsr:I6J18_01955"/>
<dbReference type="Pfam" id="PF00672">
    <property type="entry name" value="HAMP"/>
    <property type="match status" value="1"/>
</dbReference>
<comment type="subcellular location">
    <subcellularLocation>
        <location evidence="1">Cell membrane</location>
    </subcellularLocation>
</comment>
<evidence type="ECO:0000256" key="4">
    <source>
        <dbReference type="ARBA" id="ARBA00023224"/>
    </source>
</evidence>
<dbReference type="InterPro" id="IPR003660">
    <property type="entry name" value="HAMP_dom"/>
</dbReference>
<dbReference type="Gene3D" id="3.30.450.20">
    <property type="entry name" value="PAS domain"/>
    <property type="match status" value="2"/>
</dbReference>
<keyword evidence="11" id="KW-1185">Reference proteome</keyword>
<evidence type="ECO:0000259" key="8">
    <source>
        <dbReference type="PROSITE" id="PS50111"/>
    </source>
</evidence>
<dbReference type="CDD" id="cd06225">
    <property type="entry name" value="HAMP"/>
    <property type="match status" value="1"/>
</dbReference>
<protein>
    <submittedName>
        <fullName evidence="10">Methyl-accepting chemotaxis protein</fullName>
    </submittedName>
</protein>
<dbReference type="PANTHER" id="PTHR32089">
    <property type="entry name" value="METHYL-ACCEPTING CHEMOTAXIS PROTEIN MCPB"/>
    <property type="match status" value="1"/>
</dbReference>
<evidence type="ECO:0000313" key="10">
    <source>
        <dbReference type="EMBL" id="QQT00722.1"/>
    </source>
</evidence>
<dbReference type="GO" id="GO:0007165">
    <property type="term" value="P:signal transduction"/>
    <property type="evidence" value="ECO:0007669"/>
    <property type="project" value="UniProtKB-KW"/>
</dbReference>
<sequence length="700" mass="77053">MKKSKSIVWKLSSIIIGLFLALFLAYSVVTSMMINDKSVEDAESSTVKNAEYSVGKMSEHFNNVNERLLTTKHIVESMHEKKNLSAEEVIDMLEANLTDNDEIFAVYAILENNSVEIEPTISKALIDDSNRFIPYLVQDGDQVDVSFLEGYESEEIGDWYWVPKKEKRAILTEPYEEEVNGENMSMTTLSVPLIDSTGTFFGILSADISIDYLTELVTTIKPDGGYSSIITESGMISVNSNKEKMNGTYMKDSIDWDSVKKTLDSGKPESIYVDSKTYGEQAFNAFAPMMIEGIDETWSVQLVLPNSKILETFNAIIFVNGLSAIIMVVLMAAATARFIYKALNPLTFLRDSIETAAEGNLTKKIDEKYIRQDEIGAVSAAYNNMLDKTNDAIHTVLNSSTVLNQSSTQVNEAFNEIVASSQEVSVATNEIAEGAARQSIDTEETGSRMVGLSDQIDSLTVLSVQMDKLSIQTRETTEKGMKEIEGLREHNAASNEMNEKVQNQIESLTSNIANINQVIASIQGISNQTNLLALNASIEAARAGEHGKGFAVVAEEVRKLAEQSKNETEVIRQTVESIVEDSKQTVSMIAANVQLMKAQNESVHNTETAFKDNHKLAQDSATAISQLVSELNNMLEHKNQAMTAIQSISAISEETAASAEQVSASAVDQQAELEKVADSVNHMNTIAKELQEVVDRFKLS</sequence>
<dbReference type="EMBL" id="CP068053">
    <property type="protein sequence ID" value="QQT00722.1"/>
    <property type="molecule type" value="Genomic_DNA"/>
</dbReference>
<dbReference type="PROSITE" id="PS50111">
    <property type="entry name" value="CHEMOTAXIS_TRANSDUC_2"/>
    <property type="match status" value="1"/>
</dbReference>
<dbReference type="Proteomes" id="UP000595254">
    <property type="component" value="Chromosome"/>
</dbReference>
<feature type="coiled-coil region" evidence="7">
    <location>
        <begin position="484"/>
        <end position="518"/>
    </location>
</feature>
<dbReference type="CDD" id="cd12913">
    <property type="entry name" value="PDC1_MCP_like"/>
    <property type="match status" value="1"/>
</dbReference>
<dbReference type="Pfam" id="PF00015">
    <property type="entry name" value="MCPsignal"/>
    <property type="match status" value="1"/>
</dbReference>
<keyword evidence="7" id="KW-0175">Coiled coil</keyword>
<dbReference type="GO" id="GO:0005886">
    <property type="term" value="C:plasma membrane"/>
    <property type="evidence" value="ECO:0007669"/>
    <property type="project" value="UniProtKB-SubCell"/>
</dbReference>
<keyword evidence="4 6" id="KW-0807">Transducer</keyword>